<feature type="region of interest" description="Disordered" evidence="1">
    <location>
        <begin position="44"/>
        <end position="122"/>
    </location>
</feature>
<accession>A0A1Q3FFM4</accession>
<dbReference type="GO" id="GO:1903723">
    <property type="term" value="P:negative regulation of centriole elongation"/>
    <property type="evidence" value="ECO:0007669"/>
    <property type="project" value="TreeGrafter"/>
</dbReference>
<evidence type="ECO:0000256" key="1">
    <source>
        <dbReference type="SAM" id="MobiDB-lite"/>
    </source>
</evidence>
<feature type="compositionally biased region" description="Low complexity" evidence="1">
    <location>
        <begin position="567"/>
        <end position="584"/>
    </location>
</feature>
<dbReference type="PANTHER" id="PTHR13594:SF1">
    <property type="entry name" value="CENTRIOLAR COILED-COIL PROTEIN OF 110 KDA"/>
    <property type="match status" value="1"/>
</dbReference>
<dbReference type="GO" id="GO:0032053">
    <property type="term" value="P:ciliary basal body organization"/>
    <property type="evidence" value="ECO:0007669"/>
    <property type="project" value="TreeGrafter"/>
</dbReference>
<proteinExistence type="predicted"/>
<feature type="compositionally biased region" description="Polar residues" evidence="1">
    <location>
        <begin position="72"/>
        <end position="84"/>
    </location>
</feature>
<dbReference type="EMBL" id="GFDL01008696">
    <property type="protein sequence ID" value="JAV26349.1"/>
    <property type="molecule type" value="Transcribed_RNA"/>
</dbReference>
<feature type="region of interest" description="Disordered" evidence="1">
    <location>
        <begin position="600"/>
        <end position="635"/>
    </location>
</feature>
<dbReference type="PANTHER" id="PTHR13594">
    <property type="entry name" value="CENTRIOLAR COILED-COIL PROTEIN OF 110 KDA"/>
    <property type="match status" value="1"/>
</dbReference>
<name>A0A1Q3FFM4_CULTA</name>
<sequence>MNSCFVSNFTINGVPILPPVMTPEVIAEVAEFRRLAIAVEKRLREAKAANTSSPTIRTDGTPPTAEIKSLEESPTQANRRNSFTLEAPSPGLGSLPHFGSPVHEPTKAPAEPDSSDESPRPRLIRSNSYTLESPSPLLMRHLQNESLNIKMSTSMGEIRREEPLAVAKSHVKRLEFEGDAERHQPPARKKSPKGATGGKAKWVTTKKVGAIQSVTPPVKKLKSPYESASATKLKTFGKRSGKPAREAAPDSALEIKPKSSPTPATSDCQLRIQQIQTEHQLRMAALMKRQEEEQLALQERFRRQQEELMTMLPASGSASAVSAVLHEIHTSTPLPTSPNESAVEDDADPAAALQSFRKLNISAKQFTHSNQSQSSIDNLSSSQTLLFSSNASRASSDFEDSNELFKTCNNETNDINGNAQSDGIRSYAATISNTLHDPDLRELVEFDRALEPDDLAKHQAASVINAYARGYLTRRLFQTERVQKVIQVIRDTLLFILDLHHESTARQQIRSPADLQLKRTLLHQLTSACYQLHEIFFALGVAKRMEIIRIDRENLRRKLENRPWTANSERSNRSGSSSKSQKQNSFRKLQKCALYSVNIEGTQPTDNNNGLEEDNDLPTPPPVPEIQPTSFRPSPINTSTTTIESPLNLSDNLTKAVVTRLVNQVKSAAANHQLRPKTTGTANRPKNNISWEQRHF</sequence>
<feature type="compositionally biased region" description="Basic and acidic residues" evidence="1">
    <location>
        <begin position="243"/>
        <end position="257"/>
    </location>
</feature>
<reference evidence="2" key="1">
    <citation type="submission" date="2017-01" db="EMBL/GenBank/DDBJ databases">
        <title>A deep insight into the sialotranscriptome of adult male and female Cluex tarsalis mosquitoes.</title>
        <authorList>
            <person name="Ribeiro J.M."/>
            <person name="Moreira F."/>
            <person name="Bernard K.A."/>
            <person name="Calvo E."/>
        </authorList>
    </citation>
    <scope>NUCLEOTIDE SEQUENCE</scope>
    <source>
        <strain evidence="2">Kern County</strain>
        <tissue evidence="2">Salivary glands</tissue>
    </source>
</reference>
<organism evidence="2">
    <name type="scientific">Culex tarsalis</name>
    <name type="common">Encephalitis mosquito</name>
    <dbReference type="NCBI Taxonomy" id="7177"/>
    <lineage>
        <taxon>Eukaryota</taxon>
        <taxon>Metazoa</taxon>
        <taxon>Ecdysozoa</taxon>
        <taxon>Arthropoda</taxon>
        <taxon>Hexapoda</taxon>
        <taxon>Insecta</taxon>
        <taxon>Pterygota</taxon>
        <taxon>Neoptera</taxon>
        <taxon>Endopterygota</taxon>
        <taxon>Diptera</taxon>
        <taxon>Nematocera</taxon>
        <taxon>Culicoidea</taxon>
        <taxon>Culicidae</taxon>
        <taxon>Culicinae</taxon>
        <taxon>Culicini</taxon>
        <taxon>Culex</taxon>
        <taxon>Culex</taxon>
    </lineage>
</organism>
<dbReference type="InterPro" id="IPR033207">
    <property type="entry name" value="CCP110"/>
</dbReference>
<protein>
    <submittedName>
        <fullName evidence="2">Uncharacterized protein</fullName>
    </submittedName>
</protein>
<feature type="region of interest" description="Disordered" evidence="1">
    <location>
        <begin position="176"/>
        <end position="200"/>
    </location>
</feature>
<feature type="region of interest" description="Disordered" evidence="1">
    <location>
        <begin position="563"/>
        <end position="584"/>
    </location>
</feature>
<dbReference type="AlphaFoldDB" id="A0A1Q3FFM4"/>
<dbReference type="GO" id="GO:0032465">
    <property type="term" value="P:regulation of cytokinesis"/>
    <property type="evidence" value="ECO:0007669"/>
    <property type="project" value="InterPro"/>
</dbReference>
<dbReference type="Pfam" id="PF16025">
    <property type="entry name" value="CaM_bind"/>
    <property type="match status" value="1"/>
</dbReference>
<feature type="compositionally biased region" description="Polar residues" evidence="1">
    <location>
        <begin position="49"/>
        <end position="58"/>
    </location>
</feature>
<feature type="region of interest" description="Disordered" evidence="1">
    <location>
        <begin position="234"/>
        <end position="267"/>
    </location>
</feature>
<evidence type="ECO:0000313" key="2">
    <source>
        <dbReference type="EMBL" id="JAV26349.1"/>
    </source>
</evidence>
<dbReference type="PROSITE" id="PS50096">
    <property type="entry name" value="IQ"/>
    <property type="match status" value="1"/>
</dbReference>
<dbReference type="GO" id="GO:0007099">
    <property type="term" value="P:centriole replication"/>
    <property type="evidence" value="ECO:0007669"/>
    <property type="project" value="InterPro"/>
</dbReference>
<feature type="region of interest" description="Disordered" evidence="1">
    <location>
        <begin position="676"/>
        <end position="696"/>
    </location>
</feature>
<dbReference type="GO" id="GO:0005814">
    <property type="term" value="C:centriole"/>
    <property type="evidence" value="ECO:0007669"/>
    <property type="project" value="InterPro"/>
</dbReference>